<organism evidence="18">
    <name type="scientific">Anopheles sinensis</name>
    <name type="common">Mosquito</name>
    <dbReference type="NCBI Taxonomy" id="74873"/>
    <lineage>
        <taxon>Eukaryota</taxon>
        <taxon>Metazoa</taxon>
        <taxon>Ecdysozoa</taxon>
        <taxon>Arthropoda</taxon>
        <taxon>Hexapoda</taxon>
        <taxon>Insecta</taxon>
        <taxon>Pterygota</taxon>
        <taxon>Neoptera</taxon>
        <taxon>Endopterygota</taxon>
        <taxon>Diptera</taxon>
        <taxon>Nematocera</taxon>
        <taxon>Culicoidea</taxon>
        <taxon>Culicidae</taxon>
        <taxon>Anophelinae</taxon>
        <taxon>Anopheles</taxon>
    </lineage>
</organism>
<gene>
    <name evidence="18" type="ORF">ZHAS_00007340</name>
</gene>
<evidence type="ECO:0000256" key="9">
    <source>
        <dbReference type="ARBA" id="ARBA00053180"/>
    </source>
</evidence>
<reference evidence="19" key="2">
    <citation type="submission" date="2020-05" db="UniProtKB">
        <authorList>
            <consortium name="EnsemblMetazoa"/>
        </authorList>
    </citation>
    <scope>IDENTIFICATION</scope>
</reference>
<reference evidence="18 20" key="1">
    <citation type="journal article" date="2014" name="BMC Genomics">
        <title>Genome sequence of Anopheles sinensis provides insight into genetics basis of mosquito competence for malaria parasites.</title>
        <authorList>
            <person name="Zhou D."/>
            <person name="Zhang D."/>
            <person name="Ding G."/>
            <person name="Shi L."/>
            <person name="Hou Q."/>
            <person name="Ye Y."/>
            <person name="Xu Y."/>
            <person name="Zhou H."/>
            <person name="Xiong C."/>
            <person name="Li S."/>
            <person name="Yu J."/>
            <person name="Hong S."/>
            <person name="Yu X."/>
            <person name="Zou P."/>
            <person name="Chen C."/>
            <person name="Chang X."/>
            <person name="Wang W."/>
            <person name="Lv Y."/>
            <person name="Sun Y."/>
            <person name="Ma L."/>
            <person name="Shen B."/>
            <person name="Zhu C."/>
        </authorList>
    </citation>
    <scope>NUCLEOTIDE SEQUENCE [LARGE SCALE GENOMIC DNA]</scope>
</reference>
<accession>A0A084VPR2</accession>
<dbReference type="FunFam" id="3.40.50.150:FF:000077">
    <property type="entry name" value="HemK methyltransferase family member 2"/>
    <property type="match status" value="1"/>
</dbReference>
<dbReference type="InterPro" id="IPR007848">
    <property type="entry name" value="Small_mtfrase_dom"/>
</dbReference>
<dbReference type="CDD" id="cd02440">
    <property type="entry name" value="AdoMet_MTases"/>
    <property type="match status" value="1"/>
</dbReference>
<evidence type="ECO:0000256" key="1">
    <source>
        <dbReference type="ARBA" id="ARBA00004123"/>
    </source>
</evidence>
<dbReference type="SUPFAM" id="SSF53335">
    <property type="entry name" value="S-adenosyl-L-methionine-dependent methyltransferases"/>
    <property type="match status" value="1"/>
</dbReference>
<dbReference type="EMBL" id="ATLV01015028">
    <property type="status" value="NOT_ANNOTATED_CDS"/>
    <property type="molecule type" value="Genomic_DNA"/>
</dbReference>
<evidence type="ECO:0000256" key="5">
    <source>
        <dbReference type="ARBA" id="ARBA00022691"/>
    </source>
</evidence>
<dbReference type="VEuPathDB" id="VectorBase:ASIS021248"/>
<dbReference type="EnsemblMetazoa" id="ASIC007340-RA">
    <property type="protein sequence ID" value="ASIC007340-PA"/>
    <property type="gene ID" value="ASIC007340"/>
</dbReference>
<dbReference type="Proteomes" id="UP000030765">
    <property type="component" value="Unassembled WGS sequence"/>
</dbReference>
<evidence type="ECO:0000256" key="15">
    <source>
        <dbReference type="ARBA" id="ARBA00093624"/>
    </source>
</evidence>
<dbReference type="GO" id="GO:0005634">
    <property type="term" value="C:nucleus"/>
    <property type="evidence" value="ECO:0007669"/>
    <property type="project" value="UniProtKB-SubCell"/>
</dbReference>
<keyword evidence="20" id="KW-1185">Reference proteome</keyword>
<dbReference type="Pfam" id="PF05175">
    <property type="entry name" value="MTS"/>
    <property type="match status" value="1"/>
</dbReference>
<dbReference type="GO" id="GO:0032259">
    <property type="term" value="P:methylation"/>
    <property type="evidence" value="ECO:0007669"/>
    <property type="project" value="UniProtKB-KW"/>
</dbReference>
<comment type="catalytic activity">
    <reaction evidence="7">
        <text>L-lysyl-[histone] + S-adenosyl-L-methionine = N(6)-methyl-L-lysyl-[histone] + S-adenosyl-L-homocysteine + H(+)</text>
        <dbReference type="Rhea" id="RHEA:10024"/>
        <dbReference type="Rhea" id="RHEA-COMP:9845"/>
        <dbReference type="Rhea" id="RHEA-COMP:9846"/>
        <dbReference type="ChEBI" id="CHEBI:15378"/>
        <dbReference type="ChEBI" id="CHEBI:29969"/>
        <dbReference type="ChEBI" id="CHEBI:57856"/>
        <dbReference type="ChEBI" id="CHEBI:59789"/>
        <dbReference type="ChEBI" id="CHEBI:61929"/>
    </reaction>
    <physiologicalReaction direction="left-to-right" evidence="7">
        <dbReference type="Rhea" id="RHEA:10025"/>
    </physiologicalReaction>
</comment>
<keyword evidence="4" id="KW-0808">Transferase</keyword>
<evidence type="ECO:0000256" key="4">
    <source>
        <dbReference type="ARBA" id="ARBA00022679"/>
    </source>
</evidence>
<dbReference type="VEuPathDB" id="VectorBase:ASIC007340"/>
<evidence type="ECO:0000256" key="6">
    <source>
        <dbReference type="ARBA" id="ARBA00023242"/>
    </source>
</evidence>
<dbReference type="InterPro" id="IPR002052">
    <property type="entry name" value="DNA_methylase_N6_adenine_CS"/>
</dbReference>
<evidence type="ECO:0000256" key="11">
    <source>
        <dbReference type="ARBA" id="ARBA00075330"/>
    </source>
</evidence>
<comment type="subcellular location">
    <subcellularLocation>
        <location evidence="1">Nucleus</location>
    </subcellularLocation>
</comment>
<comment type="similarity">
    <text evidence="2">Belongs to the eukaryotic/archaeal PrmC-related family.</text>
</comment>
<evidence type="ECO:0000256" key="7">
    <source>
        <dbReference type="ARBA" id="ARBA00048619"/>
    </source>
</evidence>
<evidence type="ECO:0000256" key="3">
    <source>
        <dbReference type="ARBA" id="ARBA00022603"/>
    </source>
</evidence>
<dbReference type="GO" id="GO:0036009">
    <property type="term" value="F:protein-glutamine N-methyltransferase activity"/>
    <property type="evidence" value="ECO:0007669"/>
    <property type="project" value="UniProtKB-ARBA"/>
</dbReference>
<keyword evidence="6" id="KW-0539">Nucleus</keyword>
<evidence type="ECO:0000259" key="17">
    <source>
        <dbReference type="Pfam" id="PF05175"/>
    </source>
</evidence>
<evidence type="ECO:0000256" key="16">
    <source>
        <dbReference type="ARBA" id="ARBA00093667"/>
    </source>
</evidence>
<comment type="subunit">
    <text evidence="10">Heterodimer; heterodimerization with TRMT112 is required for S-adenosyl-L-methionine-binding.</text>
</comment>
<dbReference type="AlphaFoldDB" id="A0A084VPR2"/>
<feature type="domain" description="Methyltransferase small" evidence="17">
    <location>
        <begin position="25"/>
        <end position="124"/>
    </location>
</feature>
<name>A0A084VPR2_ANOSI</name>
<dbReference type="Gene3D" id="3.40.50.150">
    <property type="entry name" value="Vaccinia Virus protein VP39"/>
    <property type="match status" value="1"/>
</dbReference>
<dbReference type="InterPro" id="IPR052190">
    <property type="entry name" value="Euk-Arch_PrmC-MTase"/>
</dbReference>
<evidence type="ECO:0000313" key="20">
    <source>
        <dbReference type="Proteomes" id="UP000030765"/>
    </source>
</evidence>
<evidence type="ECO:0000256" key="12">
    <source>
        <dbReference type="ARBA" id="ARBA00076540"/>
    </source>
</evidence>
<dbReference type="GO" id="GO:0003676">
    <property type="term" value="F:nucleic acid binding"/>
    <property type="evidence" value="ECO:0007669"/>
    <property type="project" value="InterPro"/>
</dbReference>
<comment type="catalytic activity">
    <reaction evidence="8">
        <text>methylarsonous acid + S-adenosyl-L-methionine = dimethylarsinate + S-adenosyl-L-homocysteine + 2 H(+)</text>
        <dbReference type="Rhea" id="RHEA:11684"/>
        <dbReference type="ChEBI" id="CHEBI:15378"/>
        <dbReference type="ChEBI" id="CHEBI:16223"/>
        <dbReference type="ChEBI" id="CHEBI:17826"/>
        <dbReference type="ChEBI" id="CHEBI:57856"/>
        <dbReference type="ChEBI" id="CHEBI:59789"/>
    </reaction>
</comment>
<evidence type="ECO:0000256" key="14">
    <source>
        <dbReference type="ARBA" id="ARBA00083337"/>
    </source>
</evidence>
<protein>
    <recommendedName>
        <fullName evidence="15">Methyltransferase HEMK2</fullName>
    </recommendedName>
    <alternativeName>
        <fullName evidence="14">HemK methyltransferase family member 2</fullName>
    </alternativeName>
    <alternativeName>
        <fullName evidence="12">Lysine N-methyltransferase 9</fullName>
    </alternativeName>
    <alternativeName>
        <fullName evidence="11">Methylarsonite methyltransferase N6AMT1</fullName>
    </alternativeName>
    <alternativeName>
        <fullName evidence="16">Methyltransferase N6AMT1</fullName>
    </alternativeName>
    <alternativeName>
        <fullName evidence="13">Protein N(5)-glutamine methyltransferase</fullName>
    </alternativeName>
</protein>
<sequence>MDTPVYKFEPQDYDVVYEPAEDTFLLLDALEDEQDTIKGRQPLVCVEIGPGSGVLISAIAKCFPAGQTHCIAFDINPAACRMTQRTSQLNRVAVDVVNMDLLGGLHPNSVDLLIFNPPYVPTQPIDGSLEEHAETFRSDGGQALIHSWAGGIDGMVVTDRVLNDLDRVLSAVGVFYLLLVKENNPSYVLDKVRRRGFLGTTIKERRIRGEHLYVLRIERKPDEANSLQ</sequence>
<dbReference type="STRING" id="74873.A0A084VPR2"/>
<dbReference type="OMA" id="EWDDWME"/>
<dbReference type="PANTHER" id="PTHR45875:SF1">
    <property type="entry name" value="METHYLTRANSFERASE N6AMT1"/>
    <property type="match status" value="1"/>
</dbReference>
<keyword evidence="5" id="KW-0949">S-adenosyl-L-methionine</keyword>
<dbReference type="GO" id="GO:0035657">
    <property type="term" value="C:eRF1 methyltransferase complex"/>
    <property type="evidence" value="ECO:0007669"/>
    <property type="project" value="TreeGrafter"/>
</dbReference>
<dbReference type="InterPro" id="IPR004557">
    <property type="entry name" value="PrmC-related"/>
</dbReference>
<evidence type="ECO:0000256" key="8">
    <source>
        <dbReference type="ARBA" id="ARBA00050903"/>
    </source>
</evidence>
<keyword evidence="3" id="KW-0489">Methyltransferase</keyword>
<comment type="function">
    <text evidence="9">Methyltransferase that can methylate proteins and, to a lower extent, arsenic. Catalytic subunit of a heterodimer with TRMT112, which monomethylates 'Lys-12' of histone H4 (H4K12me1), a modification present at the promoters of numerous genes encoding cell cycle regulators. Catalytic subunit of a heterodimer with TRMT112, which catalyzes N5-methylation of Glu residue of proteins with a Gly-Gln-Xaa-Xaa-Xaa-Arg motif. Methylates ETF1 on 'Gln-185'; ETF1 needs to be complexed to ERF3 in its GTP-bound form to be efficiently methylated. May also play a role in the modulation of arsenic-induced toxicity by mediating the conversion of monomethylarsonous acid (3+) into the less toxic dimethylarsonic acid. It however only plays a limited role in arsenic metabolism compared with AS3MT.</text>
</comment>
<evidence type="ECO:0000313" key="18">
    <source>
        <dbReference type="EMBL" id="KFB39956.1"/>
    </source>
</evidence>
<evidence type="ECO:0000256" key="10">
    <source>
        <dbReference type="ARBA" id="ARBA00062344"/>
    </source>
</evidence>
<dbReference type="OrthoDB" id="406152at2759"/>
<dbReference type="EMBL" id="KE524999">
    <property type="protein sequence ID" value="KFB39956.1"/>
    <property type="molecule type" value="Genomic_DNA"/>
</dbReference>
<dbReference type="PANTHER" id="PTHR45875">
    <property type="entry name" value="METHYLTRANSFERASE N6AMT1"/>
    <property type="match status" value="1"/>
</dbReference>
<proteinExistence type="inferred from homology"/>
<evidence type="ECO:0000313" key="19">
    <source>
        <dbReference type="EnsemblMetazoa" id="ASIC007340-PA"/>
    </source>
</evidence>
<evidence type="ECO:0000256" key="13">
    <source>
        <dbReference type="ARBA" id="ARBA00080992"/>
    </source>
</evidence>
<dbReference type="InterPro" id="IPR029063">
    <property type="entry name" value="SAM-dependent_MTases_sf"/>
</dbReference>
<dbReference type="PROSITE" id="PS00092">
    <property type="entry name" value="N6_MTASE"/>
    <property type="match status" value="1"/>
</dbReference>
<dbReference type="NCBIfam" id="TIGR00537">
    <property type="entry name" value="hemK_rel_arch"/>
    <property type="match status" value="1"/>
</dbReference>
<evidence type="ECO:0000256" key="2">
    <source>
        <dbReference type="ARBA" id="ARBA00006149"/>
    </source>
</evidence>